<reference evidence="5 6" key="1">
    <citation type="journal article" date="2018" name="Plant J.">
        <title>Genome sequences of Chlorella sorokiniana UTEX 1602 and Micractinium conductrix SAG 241.80: implications to maltose excretion by a green alga.</title>
        <authorList>
            <person name="Arriola M.B."/>
            <person name="Velmurugan N."/>
            <person name="Zhang Y."/>
            <person name="Plunkett M.H."/>
            <person name="Hondzo H."/>
            <person name="Barney B.M."/>
        </authorList>
    </citation>
    <scope>NUCLEOTIDE SEQUENCE [LARGE SCALE GENOMIC DNA]</scope>
    <source>
        <strain evidence="5 6">SAG 241.80</strain>
    </source>
</reference>
<dbReference type="STRING" id="554055.A0A2P6VMZ1"/>
<dbReference type="OrthoDB" id="793at2759"/>
<dbReference type="InterPro" id="IPR034704">
    <property type="entry name" value="Ribosomal_bL28/bL31-like_sf"/>
</dbReference>
<sequence length="125" mass="13303">MLRRSAAAPAFSSRCTVRPAQRGPQVVAMAKKGLHPEWHQEAKVVCNGEEVLTTSGTQGSYTVDIWSGNHPYFQGNTSTVVTDEGRVNRFKRRFAGLDSLATVETVSGQRAAAAAAKEAAAAANN</sequence>
<evidence type="ECO:0000313" key="5">
    <source>
        <dbReference type="EMBL" id="PSC75472.1"/>
    </source>
</evidence>
<dbReference type="GO" id="GO:0006412">
    <property type="term" value="P:translation"/>
    <property type="evidence" value="ECO:0007669"/>
    <property type="project" value="InterPro"/>
</dbReference>
<organism evidence="5 6">
    <name type="scientific">Micractinium conductrix</name>
    <dbReference type="NCBI Taxonomy" id="554055"/>
    <lineage>
        <taxon>Eukaryota</taxon>
        <taxon>Viridiplantae</taxon>
        <taxon>Chlorophyta</taxon>
        <taxon>core chlorophytes</taxon>
        <taxon>Trebouxiophyceae</taxon>
        <taxon>Chlorellales</taxon>
        <taxon>Chlorellaceae</taxon>
        <taxon>Chlorella clade</taxon>
        <taxon>Micractinium</taxon>
    </lineage>
</organism>
<dbReference type="Proteomes" id="UP000239649">
    <property type="component" value="Unassembled WGS sequence"/>
</dbReference>
<accession>A0A2P6VMZ1</accession>
<evidence type="ECO:0000313" key="6">
    <source>
        <dbReference type="Proteomes" id="UP000239649"/>
    </source>
</evidence>
<protein>
    <recommendedName>
        <fullName evidence="4">50S ribosomal protein L31</fullName>
    </recommendedName>
</protein>
<dbReference type="Pfam" id="PF01197">
    <property type="entry name" value="Ribosomal_L31"/>
    <property type="match status" value="1"/>
</dbReference>
<proteinExistence type="inferred from homology"/>
<dbReference type="GO" id="GO:0005840">
    <property type="term" value="C:ribosome"/>
    <property type="evidence" value="ECO:0007669"/>
    <property type="project" value="UniProtKB-KW"/>
</dbReference>
<gene>
    <name evidence="5" type="ORF">C2E20_1058</name>
</gene>
<dbReference type="GO" id="GO:0003735">
    <property type="term" value="F:structural constituent of ribosome"/>
    <property type="evidence" value="ECO:0007669"/>
    <property type="project" value="InterPro"/>
</dbReference>
<dbReference type="GO" id="GO:1990904">
    <property type="term" value="C:ribonucleoprotein complex"/>
    <property type="evidence" value="ECO:0007669"/>
    <property type="project" value="UniProtKB-KW"/>
</dbReference>
<comment type="similarity">
    <text evidence="1">Belongs to the bacterial ribosomal protein bL31 family. Type A subfamily.</text>
</comment>
<dbReference type="PANTHER" id="PTHR33280:SF1">
    <property type="entry name" value="LARGE RIBOSOMAL SUBUNIT PROTEIN BL31C"/>
    <property type="match status" value="1"/>
</dbReference>
<evidence type="ECO:0000256" key="2">
    <source>
        <dbReference type="ARBA" id="ARBA00022980"/>
    </source>
</evidence>
<dbReference type="NCBIfam" id="TIGR00105">
    <property type="entry name" value="L31"/>
    <property type="match status" value="1"/>
</dbReference>
<keyword evidence="2 4" id="KW-0689">Ribosomal protein</keyword>
<comment type="caution">
    <text evidence="5">The sequence shown here is derived from an EMBL/GenBank/DDBJ whole genome shotgun (WGS) entry which is preliminary data.</text>
</comment>
<evidence type="ECO:0000256" key="1">
    <source>
        <dbReference type="ARBA" id="ARBA00009296"/>
    </source>
</evidence>
<name>A0A2P6VMZ1_9CHLO</name>
<dbReference type="AlphaFoldDB" id="A0A2P6VMZ1"/>
<keyword evidence="3 4" id="KW-0687">Ribonucleoprotein</keyword>
<dbReference type="InterPro" id="IPR002150">
    <property type="entry name" value="Ribosomal_bL31"/>
</dbReference>
<dbReference type="InterPro" id="IPR042105">
    <property type="entry name" value="Ribosomal_bL31_sf"/>
</dbReference>
<evidence type="ECO:0000256" key="4">
    <source>
        <dbReference type="RuleBase" id="RU000564"/>
    </source>
</evidence>
<dbReference type="NCBIfam" id="NF001809">
    <property type="entry name" value="PRK00528.1"/>
    <property type="match status" value="1"/>
</dbReference>
<dbReference type="PRINTS" id="PR01249">
    <property type="entry name" value="RIBOSOMALL31"/>
</dbReference>
<dbReference type="SUPFAM" id="SSF143800">
    <property type="entry name" value="L28p-like"/>
    <property type="match status" value="1"/>
</dbReference>
<dbReference type="Gene3D" id="4.10.830.30">
    <property type="entry name" value="Ribosomal protein L31"/>
    <property type="match status" value="1"/>
</dbReference>
<keyword evidence="6" id="KW-1185">Reference proteome</keyword>
<dbReference type="EMBL" id="LHPF02000002">
    <property type="protein sequence ID" value="PSC75472.1"/>
    <property type="molecule type" value="Genomic_DNA"/>
</dbReference>
<evidence type="ECO:0000256" key="3">
    <source>
        <dbReference type="ARBA" id="ARBA00023274"/>
    </source>
</evidence>
<dbReference type="PANTHER" id="PTHR33280">
    <property type="entry name" value="50S RIBOSOMAL PROTEIN L31, CHLOROPLASTIC"/>
    <property type="match status" value="1"/>
</dbReference>